<reference evidence="1 2" key="1">
    <citation type="submission" date="2013-03" db="EMBL/GenBank/DDBJ databases">
        <authorList>
            <person name="Warren W."/>
            <person name="Wilson R.K."/>
        </authorList>
    </citation>
    <scope>NUCLEOTIDE SEQUENCE</scope>
</reference>
<dbReference type="Ensembl" id="ENSMFAT00000095092.1">
    <property type="protein sequence ID" value="ENSMFAP00000055020.1"/>
    <property type="gene ID" value="ENSMFAG00000052795.1"/>
</dbReference>
<organism evidence="1 2">
    <name type="scientific">Macaca fascicularis</name>
    <name type="common">Crab-eating macaque</name>
    <name type="synonym">Cynomolgus monkey</name>
    <dbReference type="NCBI Taxonomy" id="9541"/>
    <lineage>
        <taxon>Eukaryota</taxon>
        <taxon>Metazoa</taxon>
        <taxon>Chordata</taxon>
        <taxon>Craniata</taxon>
        <taxon>Vertebrata</taxon>
        <taxon>Euteleostomi</taxon>
        <taxon>Mammalia</taxon>
        <taxon>Eutheria</taxon>
        <taxon>Euarchontoglires</taxon>
        <taxon>Primates</taxon>
        <taxon>Haplorrhini</taxon>
        <taxon>Catarrhini</taxon>
        <taxon>Cercopithecidae</taxon>
        <taxon>Cercopithecinae</taxon>
        <taxon>Macaca</taxon>
    </lineage>
</organism>
<evidence type="ECO:0000313" key="1">
    <source>
        <dbReference type="Ensembl" id="ENSMFAP00000055020.1"/>
    </source>
</evidence>
<sequence length="149" mass="16837">MFYYSFTSYISFYTIPQCSVLPPPKDKTKIDIVEVNDLKQTLATETGYQDANAWMEWIKYSVHTLNKSNCYACAHSKPEAQTVPFPLRWSSSRPSMGCMVALFQDSTVWGNKSCQAVSLLYPEVQHPARQPPRAIQLPSPNVSFTSCLS</sequence>
<dbReference type="Proteomes" id="UP000233100">
    <property type="component" value="Chromosome 15"/>
</dbReference>
<proteinExistence type="predicted"/>
<keyword evidence="2" id="KW-1185">Reference proteome</keyword>
<reference evidence="1" key="3">
    <citation type="submission" date="2025-09" db="UniProtKB">
        <authorList>
            <consortium name="Ensembl"/>
        </authorList>
    </citation>
    <scope>IDENTIFICATION</scope>
</reference>
<protein>
    <submittedName>
        <fullName evidence="1">Uncharacterized protein</fullName>
    </submittedName>
</protein>
<accession>A0A7N9CPE3</accession>
<name>A0A7N9CPE3_MACFA</name>
<dbReference type="GeneTree" id="ENSGT00530000064449"/>
<reference evidence="1" key="2">
    <citation type="submission" date="2025-08" db="UniProtKB">
        <authorList>
            <consortium name="Ensembl"/>
        </authorList>
    </citation>
    <scope>IDENTIFICATION</scope>
</reference>
<evidence type="ECO:0000313" key="2">
    <source>
        <dbReference type="Proteomes" id="UP000233100"/>
    </source>
</evidence>
<dbReference type="AlphaFoldDB" id="A0A7N9CPE3"/>